<name>Q1N1T5_9GAMM</name>
<evidence type="ECO:0000313" key="8">
    <source>
        <dbReference type="Proteomes" id="UP000004263"/>
    </source>
</evidence>
<accession>Q1N1T5</accession>
<protein>
    <submittedName>
        <fullName evidence="7">Cyanophycinase and related exopeptidase-like protein</fullName>
    </submittedName>
</protein>
<organism evidence="7 8">
    <name type="scientific">Bermanella marisrubri</name>
    <dbReference type="NCBI Taxonomy" id="207949"/>
    <lineage>
        <taxon>Bacteria</taxon>
        <taxon>Pseudomonadati</taxon>
        <taxon>Pseudomonadota</taxon>
        <taxon>Gammaproteobacteria</taxon>
        <taxon>Oceanospirillales</taxon>
        <taxon>Oceanospirillaceae</taxon>
        <taxon>Bermanella</taxon>
    </lineage>
</organism>
<feature type="signal peptide" evidence="5">
    <location>
        <begin position="1"/>
        <end position="36"/>
    </location>
</feature>
<dbReference type="GO" id="GO:0006508">
    <property type="term" value="P:proteolysis"/>
    <property type="evidence" value="ECO:0007669"/>
    <property type="project" value="UniProtKB-KW"/>
</dbReference>
<feature type="chain" id="PRO_5004194742" evidence="5">
    <location>
        <begin position="37"/>
        <end position="484"/>
    </location>
</feature>
<dbReference type="SUPFAM" id="SSF89260">
    <property type="entry name" value="Collagen-binding domain"/>
    <property type="match status" value="1"/>
</dbReference>
<evidence type="ECO:0000256" key="4">
    <source>
        <dbReference type="ARBA" id="ARBA00022825"/>
    </source>
</evidence>
<evidence type="ECO:0000313" key="7">
    <source>
        <dbReference type="EMBL" id="EAT12196.1"/>
    </source>
</evidence>
<dbReference type="EMBL" id="AAQH01000009">
    <property type="protein sequence ID" value="EAT12196.1"/>
    <property type="molecule type" value="Genomic_DNA"/>
</dbReference>
<dbReference type="Proteomes" id="UP000004263">
    <property type="component" value="Unassembled WGS sequence"/>
</dbReference>
<keyword evidence="2" id="KW-0645">Protease</keyword>
<evidence type="ECO:0000256" key="3">
    <source>
        <dbReference type="ARBA" id="ARBA00022801"/>
    </source>
</evidence>
<proteinExistence type="inferred from homology"/>
<dbReference type="Pfam" id="PF03575">
    <property type="entry name" value="Peptidase_S51"/>
    <property type="match status" value="1"/>
</dbReference>
<feature type="domain" description="Peptidase C-terminal archaeal/bacterial" evidence="6">
    <location>
        <begin position="70"/>
        <end position="135"/>
    </location>
</feature>
<reference evidence="7 8" key="1">
    <citation type="submission" date="2006-03" db="EMBL/GenBank/DDBJ databases">
        <authorList>
            <person name="Pinhassi J."/>
            <person name="Pedros-Alio C."/>
            <person name="Ferriera S."/>
            <person name="Johnson J."/>
            <person name="Kravitz S."/>
            <person name="Halpern A."/>
            <person name="Remington K."/>
            <person name="Beeson K."/>
            <person name="Tran B."/>
            <person name="Rogers Y.-H."/>
            <person name="Friedman R."/>
            <person name="Venter J.C."/>
        </authorList>
    </citation>
    <scope>NUCLEOTIDE SEQUENCE [LARGE SCALE GENOMIC DNA]</scope>
    <source>
        <strain evidence="7 8">RED65</strain>
    </source>
</reference>
<keyword evidence="4" id="KW-0720">Serine protease</keyword>
<comment type="caution">
    <text evidence="7">The sequence shown here is derived from an EMBL/GenBank/DDBJ whole genome shotgun (WGS) entry which is preliminary data.</text>
</comment>
<evidence type="ECO:0000256" key="5">
    <source>
        <dbReference type="SAM" id="SignalP"/>
    </source>
</evidence>
<dbReference type="PANTHER" id="PTHR36175:SF1">
    <property type="entry name" value="CYANOPHYCINASE"/>
    <property type="match status" value="1"/>
</dbReference>
<sequence>MKTDKAAEFNLENKMKKLKQISLAGMILAASTVSMACTTEETASNNSDRDATAGICSGTTLQGSISNRRDVDWFSFEVTSAGTISVTLDHDSRDDFDWDLYPASGSSIASGSTSQIPETGSTSVSNAGTYYLKVSRYSGTGWYDLTINFPQGSGGDTGGGNTGGTDGCGYGAIPSKPSGLTEYVTGDINDVCPSGLIAGNGASLLMGGGSDVDNAFSQNVVNHIGSSMDTVVLRADDSNGYNSYLASLMASDSVITLVVDSRTLANSDYVEWLVKSAEFVFVAGGDQSAYLNAWENTKLSAALQHVYDKGGVIGGTSAGMAVMGSTMYDPDGILGAVSSEVVTNYCHSTLNFSQGMLSVPALANTVTDTHFYERDRMGRSMVFLARQATNHKVIAASEGTSLFVEADGNATVVGSYEIYVLYNGTSSNLQQGQCGSPVIYNNVNRVKLLSGQSINLNTLQHNGDEIEISIDGRNTQFYSPTSPY</sequence>
<evidence type="ECO:0000256" key="2">
    <source>
        <dbReference type="ARBA" id="ARBA00022670"/>
    </source>
</evidence>
<gene>
    <name evidence="7" type="ORF">RED65_04200</name>
</gene>
<dbReference type="InterPro" id="IPR007280">
    <property type="entry name" value="Peptidase_C_arc/bac"/>
</dbReference>
<evidence type="ECO:0000256" key="1">
    <source>
        <dbReference type="ARBA" id="ARBA00006534"/>
    </source>
</evidence>
<keyword evidence="5" id="KW-0732">Signal</keyword>
<evidence type="ECO:0000259" key="6">
    <source>
        <dbReference type="Pfam" id="PF04151"/>
    </source>
</evidence>
<dbReference type="PANTHER" id="PTHR36175">
    <property type="entry name" value="CYANOPHYCINASE"/>
    <property type="match status" value="1"/>
</dbReference>
<keyword evidence="8" id="KW-1185">Reference proteome</keyword>
<dbReference type="SUPFAM" id="SSF52317">
    <property type="entry name" value="Class I glutamine amidotransferase-like"/>
    <property type="match status" value="1"/>
</dbReference>
<dbReference type="Gene3D" id="3.40.50.880">
    <property type="match status" value="1"/>
</dbReference>
<dbReference type="STRING" id="207949.RED65_04200"/>
<dbReference type="InterPro" id="IPR029062">
    <property type="entry name" value="Class_I_gatase-like"/>
</dbReference>
<dbReference type="Gene3D" id="2.60.120.380">
    <property type="match status" value="1"/>
</dbReference>
<dbReference type="HOGENOM" id="CLU_592956_0_0_6"/>
<dbReference type="Pfam" id="PF04151">
    <property type="entry name" value="PPC"/>
    <property type="match status" value="1"/>
</dbReference>
<dbReference type="GO" id="GO:0008236">
    <property type="term" value="F:serine-type peptidase activity"/>
    <property type="evidence" value="ECO:0007669"/>
    <property type="project" value="UniProtKB-KW"/>
</dbReference>
<comment type="similarity">
    <text evidence="1">Belongs to the peptidase S51 family.</text>
</comment>
<dbReference type="CDD" id="cd03145">
    <property type="entry name" value="GAT1_cyanophycinase"/>
    <property type="match status" value="1"/>
</dbReference>
<dbReference type="InterPro" id="IPR005320">
    <property type="entry name" value="Peptidase_S51"/>
</dbReference>
<keyword evidence="3" id="KW-0378">Hydrolase</keyword>
<dbReference type="AlphaFoldDB" id="Q1N1T5"/>